<dbReference type="Gene3D" id="1.20.5.110">
    <property type="match status" value="1"/>
</dbReference>
<gene>
    <name evidence="3" type="primary">bamD_1</name>
    <name evidence="1" type="synonym">cpoB</name>
    <name evidence="3" type="ORF">IMCC3135_27555</name>
</gene>
<keyword evidence="1" id="KW-0732">Signal</keyword>
<comment type="function">
    <text evidence="1">Mediates coordination of peptidoglycan synthesis and outer membrane constriction during cell division.</text>
</comment>
<dbReference type="AlphaFoldDB" id="A0A2Z2P6T3"/>
<dbReference type="InterPro" id="IPR011990">
    <property type="entry name" value="TPR-like_helical_dom_sf"/>
</dbReference>
<feature type="signal peptide" evidence="1">
    <location>
        <begin position="1"/>
        <end position="48"/>
    </location>
</feature>
<dbReference type="SUPFAM" id="SSF48452">
    <property type="entry name" value="TPR-like"/>
    <property type="match status" value="1"/>
</dbReference>
<organism evidence="3 4">
    <name type="scientific">Granulosicoccus antarcticus IMCC3135</name>
    <dbReference type="NCBI Taxonomy" id="1192854"/>
    <lineage>
        <taxon>Bacteria</taxon>
        <taxon>Pseudomonadati</taxon>
        <taxon>Pseudomonadota</taxon>
        <taxon>Gammaproteobacteria</taxon>
        <taxon>Chromatiales</taxon>
        <taxon>Granulosicoccaceae</taxon>
        <taxon>Granulosicoccus</taxon>
    </lineage>
</organism>
<reference evidence="3 4" key="1">
    <citation type="submission" date="2016-12" db="EMBL/GenBank/DDBJ databases">
        <authorList>
            <person name="Song W.-J."/>
            <person name="Kurnit D.M."/>
        </authorList>
    </citation>
    <scope>NUCLEOTIDE SEQUENCE [LARGE SCALE GENOMIC DNA]</scope>
    <source>
        <strain evidence="3 4">IMCC3135</strain>
    </source>
</reference>
<evidence type="ECO:0000313" key="4">
    <source>
        <dbReference type="Proteomes" id="UP000250079"/>
    </source>
</evidence>
<evidence type="ECO:0000256" key="1">
    <source>
        <dbReference type="HAMAP-Rule" id="MF_02066"/>
    </source>
</evidence>
<sequence length="325" mass="35675" precursor="true">MNHKNISSFQPLQQLQLRAARPASRRLCTKALALACTCLLLAAKPVLAQEKPTLDKLDSRLARIERVMDQSLLDQLQRIDGLQKEIRGLRGEIENLNYDIQTLTKRNSDLYADTDRRITDLEEAQDSLGLLGGEGGLAGSGLLDETAGGLDETAATSAEVPAGVFVSEEGVSIPYSNDADFGDGPRPPGGKLRDTATQAEKAGYTRAYDLLARGQNDSAVASFDDFLKKFPDGPYSDNAWYWQGEAMYAQRSFEEALRNFGVVVNSFSNSTKVPDARLKIGFALYEQGEYEQARSILTGVQDDYPGRSAAVLARKRLQKMDREGL</sequence>
<dbReference type="GO" id="GO:0070206">
    <property type="term" value="P:protein trimerization"/>
    <property type="evidence" value="ECO:0007669"/>
    <property type="project" value="InterPro"/>
</dbReference>
<comment type="subcellular location">
    <subcellularLocation>
        <location evidence="1">Periplasm</location>
    </subcellularLocation>
</comment>
<accession>A0A2Z2P6T3</accession>
<dbReference type="EMBL" id="CP018632">
    <property type="protein sequence ID" value="ASJ75564.1"/>
    <property type="molecule type" value="Genomic_DNA"/>
</dbReference>
<proteinExistence type="inferred from homology"/>
<dbReference type="GO" id="GO:0043093">
    <property type="term" value="P:FtsZ-dependent cytokinesis"/>
    <property type="evidence" value="ECO:0007669"/>
    <property type="project" value="UniProtKB-UniRule"/>
</dbReference>
<evidence type="ECO:0000259" key="2">
    <source>
        <dbReference type="Pfam" id="PF16331"/>
    </source>
</evidence>
<feature type="domain" description="YbgF trimerisation" evidence="2">
    <location>
        <begin position="57"/>
        <end position="125"/>
    </location>
</feature>
<dbReference type="InterPro" id="IPR014162">
    <property type="entry name" value="CpoB_C"/>
</dbReference>
<dbReference type="NCBIfam" id="TIGR02795">
    <property type="entry name" value="tol_pal_ybgF"/>
    <property type="match status" value="1"/>
</dbReference>
<dbReference type="RefSeq" id="WP_169727533.1">
    <property type="nucleotide sequence ID" value="NZ_CP018632.1"/>
</dbReference>
<keyword evidence="1" id="KW-0175">Coiled coil</keyword>
<dbReference type="InterPro" id="IPR034706">
    <property type="entry name" value="CpoB"/>
</dbReference>
<dbReference type="Pfam" id="PF13174">
    <property type="entry name" value="TPR_6"/>
    <property type="match status" value="1"/>
</dbReference>
<name>A0A2Z2P6T3_9GAMM</name>
<dbReference type="GO" id="GO:0030288">
    <property type="term" value="C:outer membrane-bounded periplasmic space"/>
    <property type="evidence" value="ECO:0007669"/>
    <property type="project" value="UniProtKB-UniRule"/>
</dbReference>
<feature type="coiled-coil region" evidence="1">
    <location>
        <begin position="72"/>
        <end position="106"/>
    </location>
</feature>
<keyword evidence="1" id="KW-0131">Cell cycle</keyword>
<dbReference type="HAMAP" id="MF_02066">
    <property type="entry name" value="CpoB"/>
    <property type="match status" value="1"/>
</dbReference>
<dbReference type="InterPro" id="IPR019734">
    <property type="entry name" value="TPR_rpt"/>
</dbReference>
<dbReference type="KEGG" id="gai:IMCC3135_27555"/>
<keyword evidence="1" id="KW-0132">Cell division</keyword>
<keyword evidence="1" id="KW-0574">Periplasm</keyword>
<dbReference type="Pfam" id="PF13432">
    <property type="entry name" value="TPR_16"/>
    <property type="match status" value="1"/>
</dbReference>
<dbReference type="Proteomes" id="UP000250079">
    <property type="component" value="Chromosome"/>
</dbReference>
<keyword evidence="4" id="KW-1185">Reference proteome</keyword>
<dbReference type="InterPro" id="IPR032519">
    <property type="entry name" value="YbgF_tri"/>
</dbReference>
<dbReference type="Pfam" id="PF16331">
    <property type="entry name" value="TolA_bind_tri"/>
    <property type="match status" value="1"/>
</dbReference>
<comment type="similarity">
    <text evidence="1">Belongs to the CpoB family.</text>
</comment>
<feature type="chain" id="PRO_5016471004" description="Cell division coordinator CpoB" evidence="1">
    <location>
        <begin position="49"/>
        <end position="325"/>
    </location>
</feature>
<dbReference type="Gene3D" id="1.25.40.10">
    <property type="entry name" value="Tetratricopeptide repeat domain"/>
    <property type="match status" value="1"/>
</dbReference>
<protein>
    <recommendedName>
        <fullName evidence="1">Cell division coordinator CpoB</fullName>
    </recommendedName>
</protein>
<evidence type="ECO:0000313" key="3">
    <source>
        <dbReference type="EMBL" id="ASJ75564.1"/>
    </source>
</evidence>